<evidence type="ECO:0000313" key="3">
    <source>
        <dbReference type="Proteomes" id="UP001143480"/>
    </source>
</evidence>
<dbReference type="RefSeq" id="WP_261960603.1">
    <property type="nucleotide sequence ID" value="NZ_BAAAXA010000001.1"/>
</dbReference>
<evidence type="ECO:0008006" key="4">
    <source>
        <dbReference type="Google" id="ProtNLM"/>
    </source>
</evidence>
<keyword evidence="1" id="KW-0472">Membrane</keyword>
<dbReference type="Proteomes" id="UP001143480">
    <property type="component" value="Unassembled WGS sequence"/>
</dbReference>
<organism evidence="2 3">
    <name type="scientific">Dactylosporangium matsuzakiense</name>
    <dbReference type="NCBI Taxonomy" id="53360"/>
    <lineage>
        <taxon>Bacteria</taxon>
        <taxon>Bacillati</taxon>
        <taxon>Actinomycetota</taxon>
        <taxon>Actinomycetes</taxon>
        <taxon>Micromonosporales</taxon>
        <taxon>Micromonosporaceae</taxon>
        <taxon>Dactylosporangium</taxon>
    </lineage>
</organism>
<reference evidence="2" key="2">
    <citation type="submission" date="2023-01" db="EMBL/GenBank/DDBJ databases">
        <authorList>
            <person name="Sun Q."/>
            <person name="Evtushenko L."/>
        </authorList>
    </citation>
    <scope>NUCLEOTIDE SEQUENCE</scope>
    <source>
        <strain evidence="2">VKM Ac-1321</strain>
    </source>
</reference>
<dbReference type="PANTHER" id="PTHR37305">
    <property type="entry name" value="INTEGRAL MEMBRANE PROTEIN-RELATED"/>
    <property type="match status" value="1"/>
</dbReference>
<feature type="transmembrane region" description="Helical" evidence="1">
    <location>
        <begin position="186"/>
        <end position="209"/>
    </location>
</feature>
<name>A0A9W6KNW6_9ACTN</name>
<dbReference type="AlphaFoldDB" id="A0A9W6KNW6"/>
<evidence type="ECO:0000256" key="1">
    <source>
        <dbReference type="SAM" id="Phobius"/>
    </source>
</evidence>
<feature type="transmembrane region" description="Helical" evidence="1">
    <location>
        <begin position="23"/>
        <end position="45"/>
    </location>
</feature>
<keyword evidence="1" id="KW-1133">Transmembrane helix</keyword>
<keyword evidence="1" id="KW-0812">Transmembrane</keyword>
<comment type="caution">
    <text evidence="2">The sequence shown here is derived from an EMBL/GenBank/DDBJ whole genome shotgun (WGS) entry which is preliminary data.</text>
</comment>
<dbReference type="EMBL" id="BSFP01000025">
    <property type="protein sequence ID" value="GLL02769.1"/>
    <property type="molecule type" value="Genomic_DNA"/>
</dbReference>
<gene>
    <name evidence="2" type="ORF">GCM10017581_045110</name>
</gene>
<dbReference type="Pfam" id="PF12730">
    <property type="entry name" value="ABC2_membrane_4"/>
    <property type="match status" value="1"/>
</dbReference>
<keyword evidence="3" id="KW-1185">Reference proteome</keyword>
<evidence type="ECO:0000313" key="2">
    <source>
        <dbReference type="EMBL" id="GLL02769.1"/>
    </source>
</evidence>
<reference evidence="2" key="1">
    <citation type="journal article" date="2014" name="Int. J. Syst. Evol. Microbiol.">
        <title>Complete genome sequence of Corynebacterium casei LMG S-19264T (=DSM 44701T), isolated from a smear-ripened cheese.</title>
        <authorList>
            <consortium name="US DOE Joint Genome Institute (JGI-PGF)"/>
            <person name="Walter F."/>
            <person name="Albersmeier A."/>
            <person name="Kalinowski J."/>
            <person name="Ruckert C."/>
        </authorList>
    </citation>
    <scope>NUCLEOTIDE SEQUENCE</scope>
    <source>
        <strain evidence="2">VKM Ac-1321</strain>
    </source>
</reference>
<accession>A0A9W6KNW6</accession>
<dbReference type="GO" id="GO:0140359">
    <property type="term" value="F:ABC-type transporter activity"/>
    <property type="evidence" value="ECO:0007669"/>
    <property type="project" value="InterPro"/>
</dbReference>
<dbReference type="GO" id="GO:0005886">
    <property type="term" value="C:plasma membrane"/>
    <property type="evidence" value="ECO:0007669"/>
    <property type="project" value="UniProtKB-SubCell"/>
</dbReference>
<sequence>MNALLLDVIRSARAEWMKLRRPGLLWGTLGAVVAVTALATAIGIATAGDGNARQAPGGPAIGVSVGTLQSASGLSNGLSSAATLLGVVALCVCAGAVAGEYAQGTLRNLLIRQPRRLRLFAGIALACAAFSTLMVAVATLAGVAASFVTAGVTGLDTSAWATGAAAGDVVRAAADTSMSTIGWAGIGFALAVVLRTPVAAIAVGVAYALPVESIVNAAVDDADRYLPGQLLAAVAGGGTTDVGYGYALTVLAAYAAVIAAGVAVLLRRRDVTA</sequence>
<dbReference type="PANTHER" id="PTHR37305:SF1">
    <property type="entry name" value="MEMBRANE PROTEIN"/>
    <property type="match status" value="1"/>
</dbReference>
<protein>
    <recommendedName>
        <fullName evidence="4">ABC-type transport system involved in multi-copper enzyme maturation permease subunit</fullName>
    </recommendedName>
</protein>
<feature type="transmembrane region" description="Helical" evidence="1">
    <location>
        <begin position="119"/>
        <end position="145"/>
    </location>
</feature>
<feature type="transmembrane region" description="Helical" evidence="1">
    <location>
        <begin position="244"/>
        <end position="266"/>
    </location>
</feature>
<proteinExistence type="predicted"/>
<feature type="transmembrane region" description="Helical" evidence="1">
    <location>
        <begin position="78"/>
        <end position="98"/>
    </location>
</feature>